<dbReference type="PROSITE" id="PS00409">
    <property type="entry name" value="PROKAR_NTER_METHYL"/>
    <property type="match status" value="1"/>
</dbReference>
<dbReference type="STRING" id="1859457.BET10_04260"/>
<accession>A0A1S1N3A7</accession>
<dbReference type="InterPro" id="IPR012902">
    <property type="entry name" value="N_methyl_site"/>
</dbReference>
<sequence length="141" mass="16235">MKPFSFNNQKGMTLIEVLIASVILFISISAISYVSKAMLLNEMRLSRATERAFVFEYIQDEVSYRFEYERQREGEYQFAGSTYFWQVEVLSEKPVMTELAADGESSVANGTMVLYATSVFSQLSPSPKKIAEFKSVYWREQ</sequence>
<dbReference type="Proteomes" id="UP000179786">
    <property type="component" value="Unassembled WGS sequence"/>
</dbReference>
<dbReference type="EMBL" id="MKJU01000006">
    <property type="protein sequence ID" value="OHU92676.1"/>
    <property type="molecule type" value="Genomic_DNA"/>
</dbReference>
<feature type="transmembrane region" description="Helical" evidence="1">
    <location>
        <begin position="12"/>
        <end position="34"/>
    </location>
</feature>
<dbReference type="NCBIfam" id="TIGR02532">
    <property type="entry name" value="IV_pilin_GFxxxE"/>
    <property type="match status" value="1"/>
</dbReference>
<keyword evidence="1" id="KW-0472">Membrane</keyword>
<keyword evidence="1" id="KW-0812">Transmembrane</keyword>
<evidence type="ECO:0000256" key="1">
    <source>
        <dbReference type="SAM" id="Phobius"/>
    </source>
</evidence>
<keyword evidence="1" id="KW-1133">Transmembrane helix</keyword>
<gene>
    <name evidence="2" type="ORF">BET10_04260</name>
</gene>
<keyword evidence="3" id="KW-1185">Reference proteome</keyword>
<dbReference type="AlphaFoldDB" id="A0A1S1N3A7"/>
<organism evidence="2 3">
    <name type="scientific">Pseudoalteromonas amylolytica</name>
    <dbReference type="NCBI Taxonomy" id="1859457"/>
    <lineage>
        <taxon>Bacteria</taxon>
        <taxon>Pseudomonadati</taxon>
        <taxon>Pseudomonadota</taxon>
        <taxon>Gammaproteobacteria</taxon>
        <taxon>Alteromonadales</taxon>
        <taxon>Pseudoalteromonadaceae</taxon>
        <taxon>Pseudoalteromonas</taxon>
    </lineage>
</organism>
<evidence type="ECO:0000313" key="2">
    <source>
        <dbReference type="EMBL" id="OHU92676.1"/>
    </source>
</evidence>
<name>A0A1S1N3A7_9GAMM</name>
<protein>
    <recommendedName>
        <fullName evidence="4">Prepilin-type N-terminal cleavage/methylation domain-containing protein</fullName>
    </recommendedName>
</protein>
<proteinExistence type="predicted"/>
<comment type="caution">
    <text evidence="2">The sequence shown here is derived from an EMBL/GenBank/DDBJ whole genome shotgun (WGS) entry which is preliminary data.</text>
</comment>
<reference evidence="2 3" key="1">
    <citation type="submission" date="2016-09" db="EMBL/GenBank/DDBJ databases">
        <title>Pseudoalteromonas amylolytica sp. nov., isolated from the surface seawater.</title>
        <authorList>
            <person name="Wu Y.-H."/>
            <person name="Cheng H."/>
            <person name="Jin X.-B."/>
            <person name="Wang C.-S."/>
            <person name="Xu X.-W."/>
        </authorList>
    </citation>
    <scope>NUCLEOTIDE SEQUENCE [LARGE SCALE GENOMIC DNA]</scope>
    <source>
        <strain evidence="2 3">JW1</strain>
    </source>
</reference>
<evidence type="ECO:0000313" key="3">
    <source>
        <dbReference type="Proteomes" id="UP000179786"/>
    </source>
</evidence>
<dbReference type="RefSeq" id="WP_070983234.1">
    <property type="nucleotide sequence ID" value="NZ_MKJU01000006.1"/>
</dbReference>
<evidence type="ECO:0008006" key="4">
    <source>
        <dbReference type="Google" id="ProtNLM"/>
    </source>
</evidence>
<dbReference type="Pfam" id="PF07963">
    <property type="entry name" value="N_methyl"/>
    <property type="match status" value="1"/>
</dbReference>
<dbReference type="OrthoDB" id="6290233at2"/>